<keyword evidence="1" id="KW-0472">Membrane</keyword>
<dbReference type="AlphaFoldDB" id="A0A2K8KQ31"/>
<name>A0A2K8KQ31_9GAMM</name>
<feature type="transmembrane region" description="Helical" evidence="1">
    <location>
        <begin position="121"/>
        <end position="141"/>
    </location>
</feature>
<sequence>MRLFYLDSARAVLMLLGVVLHVSTVYSVGSNWWVVSADASLIYNYLNSAIHTFRMPAFFLISGFFSAMVISKKGHREFIRSRFARLIVPVSVCAWLINYPQSVFLNRYGNRSVYFFTDTGWVYHLWFLNYLVIYVTLLYGSKLWLLNTPVRLRLPSLIYNNLANLMASVLVVMFGIHLLASFFQLRYHEYFGRLEIYGLSLYGLMFLIGVGTYYNKKLLSTVVDSSALGLIPCGILFSLEMLYFHTMTSKLGTALVMATSIVLGIWMSAIVLALFKRYLNFSNKYMSFISGASYSIYLLHHPLVLFFGAVFNRLYWNIHLEALISIVAIFAITSLIHGYLISKYRVLSFLLNGK</sequence>
<evidence type="ECO:0000259" key="2">
    <source>
        <dbReference type="Pfam" id="PF01757"/>
    </source>
</evidence>
<dbReference type="RefSeq" id="WP_100255838.1">
    <property type="nucleotide sequence ID" value="NZ_CP011797.1"/>
</dbReference>
<feature type="transmembrane region" description="Helical" evidence="1">
    <location>
        <begin position="196"/>
        <end position="215"/>
    </location>
</feature>
<dbReference type="Pfam" id="PF01757">
    <property type="entry name" value="Acyl_transf_3"/>
    <property type="match status" value="1"/>
</dbReference>
<gene>
    <name evidence="3" type="ORF">REIFOR_00257</name>
</gene>
<feature type="transmembrane region" description="Helical" evidence="1">
    <location>
        <begin position="296"/>
        <end position="316"/>
    </location>
</feature>
<dbReference type="EMBL" id="CP011797">
    <property type="protein sequence ID" value="ATX75434.1"/>
    <property type="molecule type" value="Genomic_DNA"/>
</dbReference>
<feature type="domain" description="Acyltransferase 3" evidence="2">
    <location>
        <begin position="5"/>
        <end position="336"/>
    </location>
</feature>
<protein>
    <submittedName>
        <fullName evidence="3">Glucans biosynthesis protein C</fullName>
    </submittedName>
</protein>
<evidence type="ECO:0000313" key="4">
    <source>
        <dbReference type="Proteomes" id="UP000229757"/>
    </source>
</evidence>
<dbReference type="InterPro" id="IPR002656">
    <property type="entry name" value="Acyl_transf_3_dom"/>
</dbReference>
<feature type="transmembrane region" description="Helical" evidence="1">
    <location>
        <begin position="322"/>
        <end position="341"/>
    </location>
</feature>
<keyword evidence="1" id="KW-1133">Transmembrane helix</keyword>
<reference evidence="3 4" key="1">
    <citation type="journal article" date="2017" name="Environ. Microbiol.">
        <title>Genomic and physiological analyses of 'Reinekea forsetii' reveal a versatile opportunistic lifestyle during spring algae blooms.</title>
        <authorList>
            <person name="Avci B."/>
            <person name="Hahnke R.L."/>
            <person name="Chafee M."/>
            <person name="Fischer T."/>
            <person name="Gruber-Vodicka H."/>
            <person name="Tegetmeyer H.E."/>
            <person name="Harder J."/>
            <person name="Fuchs B.M."/>
            <person name="Amann R.I."/>
            <person name="Teeling H."/>
        </authorList>
    </citation>
    <scope>NUCLEOTIDE SEQUENCE [LARGE SCALE GENOMIC DNA]</scope>
    <source>
        <strain evidence="3 4">Hel1_31_D35</strain>
    </source>
</reference>
<accession>A0A2K8KQ31</accession>
<feature type="transmembrane region" description="Helical" evidence="1">
    <location>
        <begin position="12"/>
        <end position="33"/>
    </location>
</feature>
<evidence type="ECO:0000256" key="1">
    <source>
        <dbReference type="SAM" id="Phobius"/>
    </source>
</evidence>
<organism evidence="3 4">
    <name type="scientific">Reinekea forsetii</name>
    <dbReference type="NCBI Taxonomy" id="1336806"/>
    <lineage>
        <taxon>Bacteria</taxon>
        <taxon>Pseudomonadati</taxon>
        <taxon>Pseudomonadota</taxon>
        <taxon>Gammaproteobacteria</taxon>
        <taxon>Oceanospirillales</taxon>
        <taxon>Saccharospirillaceae</taxon>
        <taxon>Reinekea</taxon>
    </lineage>
</organism>
<feature type="transmembrane region" description="Helical" evidence="1">
    <location>
        <begin position="251"/>
        <end position="275"/>
    </location>
</feature>
<feature type="transmembrane region" description="Helical" evidence="1">
    <location>
        <begin position="53"/>
        <end position="71"/>
    </location>
</feature>
<keyword evidence="1" id="KW-0812">Transmembrane</keyword>
<dbReference type="InterPro" id="IPR050623">
    <property type="entry name" value="Glucan_succinyl_AcylTrfase"/>
</dbReference>
<dbReference type="KEGG" id="rfo:REIFOR_00257"/>
<feature type="transmembrane region" description="Helical" evidence="1">
    <location>
        <begin position="83"/>
        <end position="101"/>
    </location>
</feature>
<dbReference type="PANTHER" id="PTHR36927:SF3">
    <property type="entry name" value="GLUCANS BIOSYNTHESIS PROTEIN C"/>
    <property type="match status" value="1"/>
</dbReference>
<dbReference type="PANTHER" id="PTHR36927">
    <property type="entry name" value="BLR4337 PROTEIN"/>
    <property type="match status" value="1"/>
</dbReference>
<dbReference type="OrthoDB" id="341887at2"/>
<evidence type="ECO:0000313" key="3">
    <source>
        <dbReference type="EMBL" id="ATX75434.1"/>
    </source>
</evidence>
<keyword evidence="4" id="KW-1185">Reference proteome</keyword>
<feature type="transmembrane region" description="Helical" evidence="1">
    <location>
        <begin position="162"/>
        <end position="184"/>
    </location>
</feature>
<feature type="transmembrane region" description="Helical" evidence="1">
    <location>
        <begin position="227"/>
        <end position="245"/>
    </location>
</feature>
<proteinExistence type="predicted"/>
<dbReference type="Proteomes" id="UP000229757">
    <property type="component" value="Chromosome"/>
</dbReference>
<dbReference type="GO" id="GO:0016747">
    <property type="term" value="F:acyltransferase activity, transferring groups other than amino-acyl groups"/>
    <property type="evidence" value="ECO:0007669"/>
    <property type="project" value="InterPro"/>
</dbReference>